<accession>A0ABU1UUY0</accession>
<evidence type="ECO:0000256" key="4">
    <source>
        <dbReference type="ARBA" id="ARBA00022801"/>
    </source>
</evidence>
<evidence type="ECO:0000256" key="2">
    <source>
        <dbReference type="ARBA" id="ARBA00022759"/>
    </source>
</evidence>
<keyword evidence="3 6" id="KW-0227">DNA damage</keyword>
<proteinExistence type="inferred from homology"/>
<sequence>MDVVDKQKRSAMMAGIKGKNTRGEIAIRKGLHKLGFRYQLHRKDLPGKPDLAFPKHHAIIFINGCFWHAHGCHIFKWPSTHVEFWKEKISTNKIRDERNTQACTAMGWKVLVIWECALKGKFRRNLNEVVHTTANWLLYDSQSAEIKGKM</sequence>
<dbReference type="PIRSF" id="PIRSF018267">
    <property type="entry name" value="VSR_endonuc"/>
    <property type="match status" value="1"/>
</dbReference>
<evidence type="ECO:0000256" key="5">
    <source>
        <dbReference type="ARBA" id="ARBA00023204"/>
    </source>
</evidence>
<dbReference type="GO" id="GO:0016787">
    <property type="term" value="F:hydrolase activity"/>
    <property type="evidence" value="ECO:0007669"/>
    <property type="project" value="UniProtKB-KW"/>
</dbReference>
<dbReference type="CDD" id="cd00221">
    <property type="entry name" value="Vsr"/>
    <property type="match status" value="1"/>
</dbReference>
<dbReference type="Gene3D" id="3.40.960.10">
    <property type="entry name" value="VSR Endonuclease"/>
    <property type="match status" value="1"/>
</dbReference>
<dbReference type="RefSeq" id="WP_310069338.1">
    <property type="nucleotide sequence ID" value="NZ_JAVDVX010000001.1"/>
</dbReference>
<dbReference type="EMBL" id="JAVDVX010000001">
    <property type="protein sequence ID" value="MDR7088971.1"/>
    <property type="molecule type" value="Genomic_DNA"/>
</dbReference>
<dbReference type="EC" id="3.1.-.-" evidence="6"/>
<comment type="similarity">
    <text evidence="6">Belongs to the vsr family.</text>
</comment>
<evidence type="ECO:0000256" key="3">
    <source>
        <dbReference type="ARBA" id="ARBA00022763"/>
    </source>
</evidence>
<dbReference type="NCBIfam" id="TIGR00632">
    <property type="entry name" value="vsr"/>
    <property type="match status" value="1"/>
</dbReference>
<comment type="function">
    <text evidence="6">May nick specific sequences that contain T:G mispairs resulting from m5C-deamination.</text>
</comment>
<organism evidence="7 8">
    <name type="scientific">Cellvibrio fibrivorans</name>
    <dbReference type="NCBI Taxonomy" id="126350"/>
    <lineage>
        <taxon>Bacteria</taxon>
        <taxon>Pseudomonadati</taxon>
        <taxon>Pseudomonadota</taxon>
        <taxon>Gammaproteobacteria</taxon>
        <taxon>Cellvibrionales</taxon>
        <taxon>Cellvibrionaceae</taxon>
        <taxon>Cellvibrio</taxon>
    </lineage>
</organism>
<name>A0ABU1UUY0_9GAMM</name>
<comment type="caution">
    <text evidence="7">The sequence shown here is derived from an EMBL/GenBank/DDBJ whole genome shotgun (WGS) entry which is preliminary data.</text>
</comment>
<evidence type="ECO:0000256" key="6">
    <source>
        <dbReference type="PIRNR" id="PIRNR018267"/>
    </source>
</evidence>
<dbReference type="Proteomes" id="UP001253595">
    <property type="component" value="Unassembled WGS sequence"/>
</dbReference>
<dbReference type="InterPro" id="IPR004603">
    <property type="entry name" value="DNA_mismatch_endonuc_vsr"/>
</dbReference>
<dbReference type="InterPro" id="IPR011335">
    <property type="entry name" value="Restrct_endonuc-II-like"/>
</dbReference>
<keyword evidence="8" id="KW-1185">Reference proteome</keyword>
<dbReference type="GO" id="GO:0004519">
    <property type="term" value="F:endonuclease activity"/>
    <property type="evidence" value="ECO:0007669"/>
    <property type="project" value="UniProtKB-KW"/>
</dbReference>
<dbReference type="Pfam" id="PF03852">
    <property type="entry name" value="Vsr"/>
    <property type="match status" value="1"/>
</dbReference>
<keyword evidence="1 6" id="KW-0540">Nuclease</keyword>
<dbReference type="SUPFAM" id="SSF52980">
    <property type="entry name" value="Restriction endonuclease-like"/>
    <property type="match status" value="1"/>
</dbReference>
<protein>
    <recommendedName>
        <fullName evidence="6">Very short patch repair endonuclease</fullName>
        <ecNumber evidence="6">3.1.-.-</ecNumber>
    </recommendedName>
</protein>
<evidence type="ECO:0000313" key="7">
    <source>
        <dbReference type="EMBL" id="MDR7088971.1"/>
    </source>
</evidence>
<evidence type="ECO:0000256" key="1">
    <source>
        <dbReference type="ARBA" id="ARBA00022722"/>
    </source>
</evidence>
<keyword evidence="2 6" id="KW-0255">Endonuclease</keyword>
<keyword evidence="4 6" id="KW-0378">Hydrolase</keyword>
<reference evidence="7 8" key="1">
    <citation type="submission" date="2023-07" db="EMBL/GenBank/DDBJ databases">
        <title>Sorghum-associated microbial communities from plants grown in Nebraska, USA.</title>
        <authorList>
            <person name="Schachtman D."/>
        </authorList>
    </citation>
    <scope>NUCLEOTIDE SEQUENCE [LARGE SCALE GENOMIC DNA]</scope>
    <source>
        <strain evidence="7 8">BE190</strain>
    </source>
</reference>
<keyword evidence="5 6" id="KW-0234">DNA repair</keyword>
<gene>
    <name evidence="7" type="ORF">J2X05_000974</name>
</gene>
<evidence type="ECO:0000313" key="8">
    <source>
        <dbReference type="Proteomes" id="UP001253595"/>
    </source>
</evidence>